<keyword evidence="2" id="KW-1133">Transmembrane helix</keyword>
<reference evidence="3 4" key="1">
    <citation type="submission" date="2019-09" db="EMBL/GenBank/DDBJ databases">
        <title>Salinarimonas rosea gen. nov., sp. nov., a new member of the a-2 subgroup of the Proteobacteria.</title>
        <authorList>
            <person name="Liu J."/>
        </authorList>
    </citation>
    <scope>NUCLEOTIDE SEQUENCE [LARGE SCALE GENOMIC DNA]</scope>
    <source>
        <strain evidence="3 4">BN140002</strain>
    </source>
</reference>
<dbReference type="OrthoDB" id="8233123at2"/>
<sequence length="70" mass="7758">MTANQLVPSLMFMTIAVTLLFAIVAFGWFLRKRRNRDLAARAFEGDAGRPPIDAQGRTIAGAQPREGQRL</sequence>
<keyword evidence="4" id="KW-1185">Reference proteome</keyword>
<dbReference type="AlphaFoldDB" id="A0A5B2VDX7"/>
<dbReference type="Proteomes" id="UP000323142">
    <property type="component" value="Unassembled WGS sequence"/>
</dbReference>
<evidence type="ECO:0000256" key="1">
    <source>
        <dbReference type="SAM" id="MobiDB-lite"/>
    </source>
</evidence>
<organism evidence="3 4">
    <name type="scientific">Salinarimonas soli</name>
    <dbReference type="NCBI Taxonomy" id="1638099"/>
    <lineage>
        <taxon>Bacteria</taxon>
        <taxon>Pseudomonadati</taxon>
        <taxon>Pseudomonadota</taxon>
        <taxon>Alphaproteobacteria</taxon>
        <taxon>Hyphomicrobiales</taxon>
        <taxon>Salinarimonadaceae</taxon>
        <taxon>Salinarimonas</taxon>
    </lineage>
</organism>
<evidence type="ECO:0000313" key="3">
    <source>
        <dbReference type="EMBL" id="KAA2236327.1"/>
    </source>
</evidence>
<keyword evidence="2" id="KW-0472">Membrane</keyword>
<reference evidence="3 4" key="2">
    <citation type="submission" date="2019-09" db="EMBL/GenBank/DDBJ databases">
        <authorList>
            <person name="Jin C."/>
        </authorList>
    </citation>
    <scope>NUCLEOTIDE SEQUENCE [LARGE SCALE GENOMIC DNA]</scope>
    <source>
        <strain evidence="3 4">BN140002</strain>
    </source>
</reference>
<proteinExistence type="predicted"/>
<keyword evidence="2" id="KW-0812">Transmembrane</keyword>
<accession>A0A5B2VDX7</accession>
<evidence type="ECO:0000256" key="2">
    <source>
        <dbReference type="SAM" id="Phobius"/>
    </source>
</evidence>
<protein>
    <submittedName>
        <fullName evidence="3">Uncharacterized protein</fullName>
    </submittedName>
</protein>
<evidence type="ECO:0000313" key="4">
    <source>
        <dbReference type="Proteomes" id="UP000323142"/>
    </source>
</evidence>
<feature type="transmembrane region" description="Helical" evidence="2">
    <location>
        <begin position="6"/>
        <end position="30"/>
    </location>
</feature>
<feature type="region of interest" description="Disordered" evidence="1">
    <location>
        <begin position="46"/>
        <end position="70"/>
    </location>
</feature>
<dbReference type="RefSeq" id="WP_149819536.1">
    <property type="nucleotide sequence ID" value="NZ_VUOA01000028.1"/>
</dbReference>
<name>A0A5B2VDX7_9HYPH</name>
<comment type="caution">
    <text evidence="3">The sequence shown here is derived from an EMBL/GenBank/DDBJ whole genome shotgun (WGS) entry which is preliminary data.</text>
</comment>
<gene>
    <name evidence="3" type="ORF">F0L46_16640</name>
</gene>
<dbReference type="EMBL" id="VUOA01000028">
    <property type="protein sequence ID" value="KAA2236327.1"/>
    <property type="molecule type" value="Genomic_DNA"/>
</dbReference>